<reference evidence="5 6" key="1">
    <citation type="journal article" date="2021" name="Sci. Rep.">
        <title>The genome of the diatom Chaetoceros tenuissimus carries an ancient integrated fragment of an extant virus.</title>
        <authorList>
            <person name="Hongo Y."/>
            <person name="Kimura K."/>
            <person name="Takaki Y."/>
            <person name="Yoshida Y."/>
            <person name="Baba S."/>
            <person name="Kobayashi G."/>
            <person name="Nagasaki K."/>
            <person name="Hano T."/>
            <person name="Tomaru Y."/>
        </authorList>
    </citation>
    <scope>NUCLEOTIDE SEQUENCE [LARGE SCALE GENOMIC DNA]</scope>
    <source>
        <strain evidence="5 6">NIES-3715</strain>
    </source>
</reference>
<evidence type="ECO:0000256" key="4">
    <source>
        <dbReference type="SAM" id="MobiDB-lite"/>
    </source>
</evidence>
<organism evidence="5 6">
    <name type="scientific">Chaetoceros tenuissimus</name>
    <dbReference type="NCBI Taxonomy" id="426638"/>
    <lineage>
        <taxon>Eukaryota</taxon>
        <taxon>Sar</taxon>
        <taxon>Stramenopiles</taxon>
        <taxon>Ochrophyta</taxon>
        <taxon>Bacillariophyta</taxon>
        <taxon>Coscinodiscophyceae</taxon>
        <taxon>Chaetocerotophycidae</taxon>
        <taxon>Chaetocerotales</taxon>
        <taxon>Chaetocerotaceae</taxon>
        <taxon>Chaetoceros</taxon>
    </lineage>
</organism>
<accession>A0AAD3CI64</accession>
<dbReference type="Gene3D" id="1.25.40.20">
    <property type="entry name" value="Ankyrin repeat-containing domain"/>
    <property type="match status" value="1"/>
</dbReference>
<dbReference type="GO" id="GO:0051015">
    <property type="term" value="F:actin filament binding"/>
    <property type="evidence" value="ECO:0007669"/>
    <property type="project" value="TreeGrafter"/>
</dbReference>
<comment type="caution">
    <text evidence="5">The sequence shown here is derived from an EMBL/GenBank/DDBJ whole genome shotgun (WGS) entry which is preliminary data.</text>
</comment>
<dbReference type="InterPro" id="IPR002110">
    <property type="entry name" value="Ankyrin_rpt"/>
</dbReference>
<dbReference type="SUPFAM" id="SSF48403">
    <property type="entry name" value="Ankyrin repeat"/>
    <property type="match status" value="1"/>
</dbReference>
<dbReference type="GO" id="GO:0051017">
    <property type="term" value="P:actin filament bundle assembly"/>
    <property type="evidence" value="ECO:0007669"/>
    <property type="project" value="TreeGrafter"/>
</dbReference>
<evidence type="ECO:0000256" key="3">
    <source>
        <dbReference type="SAM" id="Coils"/>
    </source>
</evidence>
<dbReference type="EMBL" id="BLLK01000022">
    <property type="protein sequence ID" value="GFH46572.1"/>
    <property type="molecule type" value="Genomic_DNA"/>
</dbReference>
<feature type="region of interest" description="Disordered" evidence="4">
    <location>
        <begin position="378"/>
        <end position="410"/>
    </location>
</feature>
<keyword evidence="6" id="KW-1185">Reference proteome</keyword>
<evidence type="ECO:0000256" key="2">
    <source>
        <dbReference type="ARBA" id="ARBA00023043"/>
    </source>
</evidence>
<gene>
    <name evidence="5" type="ORF">CTEN210_03046</name>
</gene>
<feature type="region of interest" description="Disordered" evidence="4">
    <location>
        <begin position="434"/>
        <end position="470"/>
    </location>
</feature>
<feature type="coiled-coil region" evidence="3">
    <location>
        <begin position="477"/>
        <end position="560"/>
    </location>
</feature>
<dbReference type="InterPro" id="IPR036770">
    <property type="entry name" value="Ankyrin_rpt-contain_sf"/>
</dbReference>
<dbReference type="SMART" id="SM00248">
    <property type="entry name" value="ANK"/>
    <property type="match status" value="3"/>
</dbReference>
<evidence type="ECO:0000256" key="1">
    <source>
        <dbReference type="ARBA" id="ARBA00022737"/>
    </source>
</evidence>
<keyword evidence="2" id="KW-0040">ANK repeat</keyword>
<keyword evidence="1" id="KW-0677">Repeat</keyword>
<dbReference type="GO" id="GO:0005737">
    <property type="term" value="C:cytoplasm"/>
    <property type="evidence" value="ECO:0007669"/>
    <property type="project" value="TreeGrafter"/>
</dbReference>
<feature type="region of interest" description="Disordered" evidence="4">
    <location>
        <begin position="290"/>
        <end position="335"/>
    </location>
</feature>
<dbReference type="PANTHER" id="PTHR24153:SF8">
    <property type="entry name" value="FORKED, ISOFORM F"/>
    <property type="match status" value="1"/>
</dbReference>
<keyword evidence="3" id="KW-0175">Coiled coil</keyword>
<dbReference type="PANTHER" id="PTHR24153">
    <property type="entry name" value="ESPIN"/>
    <property type="match status" value="1"/>
</dbReference>
<feature type="compositionally biased region" description="Polar residues" evidence="4">
    <location>
        <begin position="445"/>
        <end position="457"/>
    </location>
</feature>
<dbReference type="Pfam" id="PF13637">
    <property type="entry name" value="Ank_4"/>
    <property type="match status" value="1"/>
</dbReference>
<name>A0AAD3CI64_9STRA</name>
<protein>
    <submittedName>
        <fullName evidence="5">Uncharacterized protein</fullName>
    </submittedName>
</protein>
<dbReference type="Proteomes" id="UP001054902">
    <property type="component" value="Unassembled WGS sequence"/>
</dbReference>
<dbReference type="AlphaFoldDB" id="A0AAD3CI64"/>
<feature type="compositionally biased region" description="Acidic residues" evidence="4">
    <location>
        <begin position="378"/>
        <end position="387"/>
    </location>
</feature>
<sequence length="606" mass="68654">MEASIFSQNSEEVIEVDYDLNPTKLYTCICAYEWDKALRAADRNPLEAKTWVVKRDPCCDEDEDNEVRFLPLHSACARQPPLEVVSSLLSKYSDASNIIDDNGMYPLHYACANQASAEVIELLILHNPEANMFRVQMNGYLPIHLAAQWGVHSPAVVEVLLKENKSLACAKDYDGISPLEMAVNADEYEFREDVIDILHAYYELEVMHDGDDSTISTRASIYDKSKKKSKKNLIEQLDAMKEEVIQLKTRKDNIKETIDKQLALEWGAVNKYISSVTNNEDFNLSHNCSANKRSTSTPATSCTSLSSDANSSGKVDDSSKNISRSSSSRRRRNGLVKRVSNIARKTFFWRQSDSSPTFDSVNETEDKFDMKDKYAMFESDDEADVEEPTQVRDDNSTLERGNGYKSSMLSSQDPLKNILLSDSRTLEYDSRTLDDESDTFDENHINTTEPFTGNSLPTLPEESASHEANKSIGDEHEEDMQLELVKARKEAVELERELIKQKKERDTHKMKVDIIEDAVTALLIALQNMVEKQGAMKKRMENAAEEARETNKKRREILASMLKMFDENEALSVESTSKKNEGLDTLIGEELNTIQFLNEVLSEMKA</sequence>
<feature type="compositionally biased region" description="Polar residues" evidence="4">
    <location>
        <begin position="290"/>
        <end position="313"/>
    </location>
</feature>
<evidence type="ECO:0000313" key="6">
    <source>
        <dbReference type="Proteomes" id="UP001054902"/>
    </source>
</evidence>
<dbReference type="InterPro" id="IPR052420">
    <property type="entry name" value="Espin/Espin-like"/>
</dbReference>
<proteinExistence type="predicted"/>
<evidence type="ECO:0000313" key="5">
    <source>
        <dbReference type="EMBL" id="GFH46572.1"/>
    </source>
</evidence>
<feature type="coiled-coil region" evidence="3">
    <location>
        <begin position="230"/>
        <end position="257"/>
    </location>
</feature>